<dbReference type="GO" id="GO:0016020">
    <property type="term" value="C:membrane"/>
    <property type="evidence" value="ECO:0007669"/>
    <property type="project" value="InterPro"/>
</dbReference>
<dbReference type="GO" id="GO:0005524">
    <property type="term" value="F:ATP binding"/>
    <property type="evidence" value="ECO:0007669"/>
    <property type="project" value="InterPro"/>
</dbReference>
<dbReference type="OMA" id="HYLFNDY"/>
<gene>
    <name evidence="3" type="ORF">HPB48_021145</name>
</gene>
<keyword evidence="1" id="KW-0812">Transmembrane</keyword>
<dbReference type="SUPFAM" id="SSF52540">
    <property type="entry name" value="P-loop containing nucleoside triphosphate hydrolases"/>
    <property type="match status" value="1"/>
</dbReference>
<feature type="transmembrane region" description="Helical" evidence="1">
    <location>
        <begin position="85"/>
        <end position="112"/>
    </location>
</feature>
<dbReference type="GO" id="GO:0140359">
    <property type="term" value="F:ABC-type transporter activity"/>
    <property type="evidence" value="ECO:0007669"/>
    <property type="project" value="InterPro"/>
</dbReference>
<dbReference type="GO" id="GO:0005319">
    <property type="term" value="F:lipid transporter activity"/>
    <property type="evidence" value="ECO:0007669"/>
    <property type="project" value="TreeGrafter"/>
</dbReference>
<comment type="caution">
    <text evidence="3">The sequence shown here is derived from an EMBL/GenBank/DDBJ whole genome shotgun (WGS) entry which is preliminary data.</text>
</comment>
<evidence type="ECO:0000313" key="4">
    <source>
        <dbReference type="Proteomes" id="UP000821853"/>
    </source>
</evidence>
<reference evidence="3 4" key="1">
    <citation type="journal article" date="2020" name="Cell">
        <title>Large-Scale Comparative Analyses of Tick Genomes Elucidate Their Genetic Diversity and Vector Capacities.</title>
        <authorList>
            <consortium name="Tick Genome and Microbiome Consortium (TIGMIC)"/>
            <person name="Jia N."/>
            <person name="Wang J."/>
            <person name="Shi W."/>
            <person name="Du L."/>
            <person name="Sun Y."/>
            <person name="Zhan W."/>
            <person name="Jiang J.F."/>
            <person name="Wang Q."/>
            <person name="Zhang B."/>
            <person name="Ji P."/>
            <person name="Bell-Sakyi L."/>
            <person name="Cui X.M."/>
            <person name="Yuan T.T."/>
            <person name="Jiang B.G."/>
            <person name="Yang W.F."/>
            <person name="Lam T.T."/>
            <person name="Chang Q.C."/>
            <person name="Ding S.J."/>
            <person name="Wang X.J."/>
            <person name="Zhu J.G."/>
            <person name="Ruan X.D."/>
            <person name="Zhao L."/>
            <person name="Wei J.T."/>
            <person name="Ye R.Z."/>
            <person name="Que T.C."/>
            <person name="Du C.H."/>
            <person name="Zhou Y.H."/>
            <person name="Cheng J.X."/>
            <person name="Dai P.F."/>
            <person name="Guo W.B."/>
            <person name="Han X.H."/>
            <person name="Huang E.J."/>
            <person name="Li L.F."/>
            <person name="Wei W."/>
            <person name="Gao Y.C."/>
            <person name="Liu J.Z."/>
            <person name="Shao H.Z."/>
            <person name="Wang X."/>
            <person name="Wang C.C."/>
            <person name="Yang T.C."/>
            <person name="Huo Q.B."/>
            <person name="Li W."/>
            <person name="Chen H.Y."/>
            <person name="Chen S.E."/>
            <person name="Zhou L.G."/>
            <person name="Ni X.B."/>
            <person name="Tian J.H."/>
            <person name="Sheng Y."/>
            <person name="Liu T."/>
            <person name="Pan Y.S."/>
            <person name="Xia L.Y."/>
            <person name="Li J."/>
            <person name="Zhao F."/>
            <person name="Cao W.C."/>
        </authorList>
    </citation>
    <scope>NUCLEOTIDE SEQUENCE [LARGE SCALE GENOMIC DNA]</scope>
    <source>
        <strain evidence="3">HaeL-2018</strain>
    </source>
</reference>
<evidence type="ECO:0000313" key="3">
    <source>
        <dbReference type="EMBL" id="KAH9374691.1"/>
    </source>
</evidence>
<keyword evidence="1" id="KW-1133">Transmembrane helix</keyword>
<dbReference type="InterPro" id="IPR026082">
    <property type="entry name" value="ABCA"/>
</dbReference>
<dbReference type="PANTHER" id="PTHR19229:SF250">
    <property type="entry name" value="ABC TRANSPORTER DOMAIN-CONTAINING PROTEIN-RELATED"/>
    <property type="match status" value="1"/>
</dbReference>
<feature type="transmembrane region" description="Helical" evidence="1">
    <location>
        <begin position="45"/>
        <end position="64"/>
    </location>
</feature>
<sequence>MFNMLHTAQLRLLPGQLTARISANLTFMQVIGTTTSFENEIYKYWSLWPAMSFLVATLPFTWITSLEDSKRILHLHFLTGVPSTLVVFTHLMFDWLCFGFTMTVGCLIHYLFNDYSTAMAGDLMNCDATTFFSFSDEGISTILVCVTIQAVLFYFLASFLISGYCRPGTESIPGYEEEPADGDVLEEIKLVDQLRDGMTFSSHALVAWRLHKSYLKKHVVRGIYLALKRRECFGLLGVNGAGKTTTFDLLAGFTDRTYGDAYTANATLSGYIRKARKDISLFCSLHLKFFS</sequence>
<keyword evidence="4" id="KW-1185">Reference proteome</keyword>
<feature type="transmembrane region" description="Helical" evidence="1">
    <location>
        <begin position="139"/>
        <end position="161"/>
    </location>
</feature>
<dbReference type="EMBL" id="JABSTR010000007">
    <property type="protein sequence ID" value="KAH9374691.1"/>
    <property type="molecule type" value="Genomic_DNA"/>
</dbReference>
<accession>A0A9J6GHK9</accession>
<dbReference type="Pfam" id="PF00005">
    <property type="entry name" value="ABC_tran"/>
    <property type="match status" value="1"/>
</dbReference>
<protein>
    <recommendedName>
        <fullName evidence="2">ABC transporter domain-containing protein</fullName>
    </recommendedName>
</protein>
<evidence type="ECO:0000256" key="1">
    <source>
        <dbReference type="SAM" id="Phobius"/>
    </source>
</evidence>
<dbReference type="AlphaFoldDB" id="A0A9J6GHK9"/>
<dbReference type="InterPro" id="IPR003439">
    <property type="entry name" value="ABC_transporter-like_ATP-bd"/>
</dbReference>
<dbReference type="OrthoDB" id="2110130at2759"/>
<dbReference type="Gene3D" id="3.40.50.300">
    <property type="entry name" value="P-loop containing nucleotide triphosphate hydrolases"/>
    <property type="match status" value="1"/>
</dbReference>
<dbReference type="VEuPathDB" id="VectorBase:HLOH_062843"/>
<dbReference type="PANTHER" id="PTHR19229">
    <property type="entry name" value="ATP-BINDING CASSETTE TRANSPORTER SUBFAMILY A ABCA"/>
    <property type="match status" value="1"/>
</dbReference>
<dbReference type="Proteomes" id="UP000821853">
    <property type="component" value="Chromosome 5"/>
</dbReference>
<keyword evidence="1" id="KW-0472">Membrane</keyword>
<evidence type="ECO:0000259" key="2">
    <source>
        <dbReference type="Pfam" id="PF00005"/>
    </source>
</evidence>
<dbReference type="GO" id="GO:0016887">
    <property type="term" value="F:ATP hydrolysis activity"/>
    <property type="evidence" value="ECO:0007669"/>
    <property type="project" value="InterPro"/>
</dbReference>
<name>A0A9J6GHK9_HAELO</name>
<organism evidence="3 4">
    <name type="scientific">Haemaphysalis longicornis</name>
    <name type="common">Bush tick</name>
    <dbReference type="NCBI Taxonomy" id="44386"/>
    <lineage>
        <taxon>Eukaryota</taxon>
        <taxon>Metazoa</taxon>
        <taxon>Ecdysozoa</taxon>
        <taxon>Arthropoda</taxon>
        <taxon>Chelicerata</taxon>
        <taxon>Arachnida</taxon>
        <taxon>Acari</taxon>
        <taxon>Parasitiformes</taxon>
        <taxon>Ixodida</taxon>
        <taxon>Ixodoidea</taxon>
        <taxon>Ixodidae</taxon>
        <taxon>Haemaphysalinae</taxon>
        <taxon>Haemaphysalis</taxon>
    </lineage>
</organism>
<proteinExistence type="predicted"/>
<dbReference type="InterPro" id="IPR027417">
    <property type="entry name" value="P-loop_NTPase"/>
</dbReference>
<feature type="domain" description="ABC transporter" evidence="2">
    <location>
        <begin position="221"/>
        <end position="281"/>
    </location>
</feature>